<feature type="chain" id="PRO_5025638369" description="tRNA uridine 5-carboxymethylaminomethyl modification enzyme MnmG" evidence="7">
    <location>
        <begin position="20"/>
        <end position="634"/>
    </location>
</feature>
<keyword evidence="7" id="KW-0732">Signal</keyword>
<keyword evidence="4" id="KW-0408">Iron</keyword>
<dbReference type="Proteomes" id="UP000346198">
    <property type="component" value="Unassembled WGS sequence"/>
</dbReference>
<dbReference type="GO" id="GO:0046872">
    <property type="term" value="F:metal ion binding"/>
    <property type="evidence" value="ECO:0007669"/>
    <property type="project" value="UniProtKB-KW"/>
</dbReference>
<gene>
    <name evidence="8" type="ORF">SCARR_00227</name>
</gene>
<evidence type="ECO:0000313" key="8">
    <source>
        <dbReference type="EMBL" id="VGO18176.1"/>
    </source>
</evidence>
<dbReference type="InterPro" id="IPR039650">
    <property type="entry name" value="HdrA-like"/>
</dbReference>
<evidence type="ECO:0000256" key="1">
    <source>
        <dbReference type="ARBA" id="ARBA00022485"/>
    </source>
</evidence>
<dbReference type="PANTHER" id="PTHR43498:SF1">
    <property type="entry name" value="COB--COM HETERODISULFIDE REDUCTASE IRON-SULFUR SUBUNIT A"/>
    <property type="match status" value="1"/>
</dbReference>
<proteinExistence type="predicted"/>
<evidence type="ECO:0000256" key="2">
    <source>
        <dbReference type="ARBA" id="ARBA00022723"/>
    </source>
</evidence>
<accession>A0A6C2UG38</accession>
<feature type="signal peptide" evidence="7">
    <location>
        <begin position="1"/>
        <end position="19"/>
    </location>
</feature>
<dbReference type="RefSeq" id="WP_136059687.1">
    <property type="nucleotide sequence ID" value="NZ_CAAHFH010000001.1"/>
</dbReference>
<feature type="region of interest" description="Disordered" evidence="6">
    <location>
        <begin position="612"/>
        <end position="634"/>
    </location>
</feature>
<keyword evidence="2" id="KW-0479">Metal-binding</keyword>
<dbReference type="AlphaFoldDB" id="A0A6C2UG38"/>
<evidence type="ECO:0000256" key="5">
    <source>
        <dbReference type="ARBA" id="ARBA00023014"/>
    </source>
</evidence>
<organism evidence="8 9">
    <name type="scientific">Pontiella sulfatireligans</name>
    <dbReference type="NCBI Taxonomy" id="2750658"/>
    <lineage>
        <taxon>Bacteria</taxon>
        <taxon>Pseudomonadati</taxon>
        <taxon>Kiritimatiellota</taxon>
        <taxon>Kiritimatiellia</taxon>
        <taxon>Kiritimatiellales</taxon>
        <taxon>Pontiellaceae</taxon>
        <taxon>Pontiella</taxon>
    </lineage>
</organism>
<evidence type="ECO:0008006" key="10">
    <source>
        <dbReference type="Google" id="ProtNLM"/>
    </source>
</evidence>
<evidence type="ECO:0000256" key="6">
    <source>
        <dbReference type="SAM" id="MobiDB-lite"/>
    </source>
</evidence>
<dbReference type="Pfam" id="PF12831">
    <property type="entry name" value="FAD_oxidored"/>
    <property type="match status" value="1"/>
</dbReference>
<dbReference type="PANTHER" id="PTHR43498">
    <property type="entry name" value="FERREDOXIN:COB-COM HETERODISULFIDE REDUCTASE SUBUNIT A"/>
    <property type="match status" value="1"/>
</dbReference>
<dbReference type="Gene3D" id="3.50.50.60">
    <property type="entry name" value="FAD/NAD(P)-binding domain"/>
    <property type="match status" value="1"/>
</dbReference>
<evidence type="ECO:0000256" key="4">
    <source>
        <dbReference type="ARBA" id="ARBA00023004"/>
    </source>
</evidence>
<dbReference type="SUPFAM" id="SSF51905">
    <property type="entry name" value="FAD/NAD(P)-binding domain"/>
    <property type="match status" value="1"/>
</dbReference>
<dbReference type="EMBL" id="CAAHFH010000001">
    <property type="protein sequence ID" value="VGO18176.1"/>
    <property type="molecule type" value="Genomic_DNA"/>
</dbReference>
<keyword evidence="1" id="KW-0004">4Fe-4S</keyword>
<evidence type="ECO:0000256" key="3">
    <source>
        <dbReference type="ARBA" id="ARBA00023002"/>
    </source>
</evidence>
<keyword evidence="5" id="KW-0411">Iron-sulfur</keyword>
<sequence>MKKWLMTFVGAGMAVSVHAAGLLIEAESFGAKDGWVIDQQSFEKMGSAYLMANGMGRTIPDTTKTVEFPMPGKYHALVRTYNWTAPWYDGKGPGKIQLLVDGQPLPKVVGETGKQWEWQYAGQVTVGKTVGIGLRDLTGFNGRVDAIYFCNDRIYPPNDPKKLNNFRRELLGFHEPEVMPKSDLVVVGGGVAGCTTALSAARLGLKVTLIQNRPVLGGNNSPEVHVKICGLLNKNRYPKIGNIVREITGIAIPEDSHKEYNVEFPHGGFLSKEGQDEATADLRTQIMNEEKNVSLHLNMHAFDVQMKDGKIAAVVARSTETGKEVVFPGTLFADCTGDGTLGWLAGADWTQTREGKEYANEPSAPAEADNTLLGMSVRWRSDKVGNPKPFPTSEEIPWAHPCSEEYHMTDMGGRWFWETGMNMDCAIDAEIVRDNGLRGIYGNWAYVHNNLDQFKNREITWLSHIGGKRESRRLLGDLILTENDIINQVEYPDASFTSTWSLDLHYATPENKQRYPGWEWQTYCIQDPIKPYHVPYRTLYSRNVDNLFMAGRNISVTHAALGTVRVMVTTGMMGEVVGMAAATAIENGTSPRGVYEKHLDQLIKRMEAGVPTKPNAMQKEPPKYKPKVAAAGVH</sequence>
<name>A0A6C2UG38_9BACT</name>
<reference evidence="8 9" key="1">
    <citation type="submission" date="2019-04" db="EMBL/GenBank/DDBJ databases">
        <authorList>
            <person name="Van Vliet M D."/>
        </authorList>
    </citation>
    <scope>NUCLEOTIDE SEQUENCE [LARGE SCALE GENOMIC DNA]</scope>
    <source>
        <strain evidence="8 9">F21</strain>
    </source>
</reference>
<dbReference type="InterPro" id="IPR036188">
    <property type="entry name" value="FAD/NAD-bd_sf"/>
</dbReference>
<evidence type="ECO:0000256" key="7">
    <source>
        <dbReference type="SAM" id="SignalP"/>
    </source>
</evidence>
<protein>
    <recommendedName>
        <fullName evidence="10">tRNA uridine 5-carboxymethylaminomethyl modification enzyme MnmG</fullName>
    </recommendedName>
</protein>
<evidence type="ECO:0000313" key="9">
    <source>
        <dbReference type="Proteomes" id="UP000346198"/>
    </source>
</evidence>
<dbReference type="GO" id="GO:0016491">
    <property type="term" value="F:oxidoreductase activity"/>
    <property type="evidence" value="ECO:0007669"/>
    <property type="project" value="UniProtKB-KW"/>
</dbReference>
<keyword evidence="9" id="KW-1185">Reference proteome</keyword>
<keyword evidence="3" id="KW-0560">Oxidoreductase</keyword>
<dbReference type="GO" id="GO:0051539">
    <property type="term" value="F:4 iron, 4 sulfur cluster binding"/>
    <property type="evidence" value="ECO:0007669"/>
    <property type="project" value="UniProtKB-KW"/>
</dbReference>